<evidence type="ECO:0000256" key="9">
    <source>
        <dbReference type="SAM" id="MobiDB-lite"/>
    </source>
</evidence>
<comment type="cofactor">
    <cofactor evidence="1">
        <name>pyridoxal 5'-phosphate</name>
        <dbReference type="ChEBI" id="CHEBI:597326"/>
    </cofactor>
</comment>
<evidence type="ECO:0000313" key="11">
    <source>
        <dbReference type="Proteomes" id="UP001222932"/>
    </source>
</evidence>
<dbReference type="EMBL" id="BTCM01000007">
    <property type="protein sequence ID" value="GMK59060.1"/>
    <property type="molecule type" value="Genomic_DNA"/>
</dbReference>
<dbReference type="PANTHER" id="PTHR42699">
    <property type="match status" value="1"/>
</dbReference>
<organism evidence="10 11">
    <name type="scientific">Cutaneotrichosporon spelunceum</name>
    <dbReference type="NCBI Taxonomy" id="1672016"/>
    <lineage>
        <taxon>Eukaryota</taxon>
        <taxon>Fungi</taxon>
        <taxon>Dikarya</taxon>
        <taxon>Basidiomycota</taxon>
        <taxon>Agaricomycotina</taxon>
        <taxon>Tremellomycetes</taxon>
        <taxon>Trichosporonales</taxon>
        <taxon>Trichosporonaceae</taxon>
        <taxon>Cutaneotrichosporon</taxon>
    </lineage>
</organism>
<dbReference type="GO" id="GO:0030170">
    <property type="term" value="F:pyridoxal phosphate binding"/>
    <property type="evidence" value="ECO:0007669"/>
    <property type="project" value="InterPro"/>
</dbReference>
<dbReference type="FunFam" id="3.90.1150.10:FF:000063">
    <property type="entry name" value="Probable cystathionine gamma-synthase"/>
    <property type="match status" value="1"/>
</dbReference>
<dbReference type="EC" id="2.5.1.48" evidence="7"/>
<comment type="function">
    <text evidence="5">Catalyzes the formation of L-cystathionine from O-succinyl-L-homoserine (OSHS) and L-cysteine, via a gamma-replacement reaction. In the absence of thiol, catalyzes gamma-elimination to form 2-oxobutanoate, succinate and ammonia.</text>
</comment>
<evidence type="ECO:0000313" key="10">
    <source>
        <dbReference type="EMBL" id="GMK59060.1"/>
    </source>
</evidence>
<keyword evidence="3" id="KW-0663">Pyridoxal phosphate</keyword>
<dbReference type="Gene3D" id="3.90.1150.10">
    <property type="entry name" value="Aspartate Aminotransferase, domain 1"/>
    <property type="match status" value="1"/>
</dbReference>
<evidence type="ECO:0000256" key="1">
    <source>
        <dbReference type="ARBA" id="ARBA00001933"/>
    </source>
</evidence>
<dbReference type="InterPro" id="IPR015424">
    <property type="entry name" value="PyrdxlP-dep_Trfase"/>
</dbReference>
<name>A0AAD3YDC6_9TREE</name>
<evidence type="ECO:0000256" key="5">
    <source>
        <dbReference type="ARBA" id="ARBA00058439"/>
    </source>
</evidence>
<dbReference type="InterPro" id="IPR000277">
    <property type="entry name" value="Cys/Met-Metab_PyrdxlP-dep_enz"/>
</dbReference>
<evidence type="ECO:0000256" key="2">
    <source>
        <dbReference type="ARBA" id="ARBA00022679"/>
    </source>
</evidence>
<dbReference type="PROSITE" id="PS00868">
    <property type="entry name" value="CYS_MET_METAB_PP"/>
    <property type="match status" value="1"/>
</dbReference>
<evidence type="ECO:0000256" key="8">
    <source>
        <dbReference type="ARBA" id="ARBA00083849"/>
    </source>
</evidence>
<comment type="pathway">
    <text evidence="6">Amino-acid biosynthesis; L-methionine biosynthesis via de novo pathway; L-cystathionine from O-succinyl-L-homoserine: step 1/1.</text>
</comment>
<evidence type="ECO:0000256" key="6">
    <source>
        <dbReference type="ARBA" id="ARBA00060510"/>
    </source>
</evidence>
<sequence>MTAAAMSAASTPQIPLGSSVPPHTPHAISVSLPYWDDNIGYEEGEKRVVDRMETGYPRFFIHRSVQKLAALCLAKFGNPDEELCMLFPSPKVAAEARDFLASRTPPVTSRAAEFVICPGENALPSAKEAVTAIDCLELQILLFPKGDWPAAKQFWQHTGDGVSSRMAERALAFLGETPAGAEAPSKPSTPSGLARGGYSRNRHYARMAKGVNTPTPAPQGVAGPDDEVADLGTYLEERYGRNLPLFNAPLAKQALKRRIAGGLLPSDEEFGQAGAEVARGVTPEDVYLFPGGMSAIWHAHQVARVARQMSGKPEGKSVCFGFPYTDTLKILQKWGAGCHFLGLGDTSAVKDLEALLAENEKAGEAPILALFCEFPSNPLIRSPDLARLRVLADQYGFVIVVDETIGNFLNVDVMPYADMAASSLTKIFSGDSNVMGGSLILNPKSSQYAALKAALDQGYEDNYYAEDAVYMERNSRDFRGRIRRVNDNAFAITEYLHSQSLMAGPGEDKVIKRVYYPRYETPELYAACARTPSHGAGGFGGLFSITFTSTAAARAFYDTLPCAKGPSLGTSFTLASPYAILAHYTELDWAAQFGVERDLVRISIGQEDLPKLRGWFEASIMAAQVAQAAEAA</sequence>
<dbReference type="Pfam" id="PF01053">
    <property type="entry name" value="Cys_Met_Meta_PP"/>
    <property type="match status" value="1"/>
</dbReference>
<accession>A0AAD3YDC6</accession>
<evidence type="ECO:0000256" key="7">
    <source>
        <dbReference type="ARBA" id="ARBA00066530"/>
    </source>
</evidence>
<dbReference type="GO" id="GO:0019346">
    <property type="term" value="P:transsulfuration"/>
    <property type="evidence" value="ECO:0007669"/>
    <property type="project" value="InterPro"/>
</dbReference>
<dbReference type="InterPro" id="IPR051750">
    <property type="entry name" value="Trans-sulfuration_enzymes"/>
</dbReference>
<dbReference type="InterPro" id="IPR015421">
    <property type="entry name" value="PyrdxlP-dep_Trfase_major"/>
</dbReference>
<keyword evidence="2" id="KW-0808">Transferase</keyword>
<dbReference type="AlphaFoldDB" id="A0AAD3YDC6"/>
<gene>
    <name evidence="10" type="primary">STR2</name>
    <name evidence="10" type="ORF">CspeluHIS016_0700750</name>
</gene>
<dbReference type="InterPro" id="IPR054542">
    <property type="entry name" value="Cys_met_metab_PP"/>
</dbReference>
<dbReference type="InterPro" id="IPR015422">
    <property type="entry name" value="PyrdxlP-dep_Trfase_small"/>
</dbReference>
<keyword evidence="11" id="KW-1185">Reference proteome</keyword>
<comment type="caution">
    <text evidence="10">The sequence shown here is derived from an EMBL/GenBank/DDBJ whole genome shotgun (WGS) entry which is preliminary data.</text>
</comment>
<dbReference type="GO" id="GO:0003962">
    <property type="term" value="F:cystathionine gamma-synthase activity"/>
    <property type="evidence" value="ECO:0007669"/>
    <property type="project" value="UniProtKB-EC"/>
</dbReference>
<feature type="region of interest" description="Disordered" evidence="9">
    <location>
        <begin position="1"/>
        <end position="20"/>
    </location>
</feature>
<evidence type="ECO:0000256" key="4">
    <source>
        <dbReference type="ARBA" id="ARBA00051441"/>
    </source>
</evidence>
<feature type="compositionally biased region" description="Low complexity" evidence="9">
    <location>
        <begin position="1"/>
        <end position="11"/>
    </location>
</feature>
<proteinExistence type="predicted"/>
<reference evidence="10" key="1">
    <citation type="journal article" date="2023" name="BMC Genomics">
        <title>Chromosome-level genome assemblies of Cutaneotrichosporon spp. (Trichosporonales, Basidiomycota) reveal imbalanced evolution between nucleotide sequences and chromosome synteny.</title>
        <authorList>
            <person name="Kobayashi Y."/>
            <person name="Kayamori A."/>
            <person name="Aoki K."/>
            <person name="Shiwa Y."/>
            <person name="Matsutani M."/>
            <person name="Fujita N."/>
            <person name="Sugita T."/>
            <person name="Iwasaki W."/>
            <person name="Tanaka N."/>
            <person name="Takashima M."/>
        </authorList>
    </citation>
    <scope>NUCLEOTIDE SEQUENCE</scope>
    <source>
        <strain evidence="10">HIS016</strain>
    </source>
</reference>
<dbReference type="Proteomes" id="UP001222932">
    <property type="component" value="Unassembled WGS sequence"/>
</dbReference>
<comment type="catalytic activity">
    <reaction evidence="4">
        <text>O-succinyl-L-homoserine + L-cysteine = L,L-cystathionine + succinate + H(+)</text>
        <dbReference type="Rhea" id="RHEA:20397"/>
        <dbReference type="ChEBI" id="CHEBI:15378"/>
        <dbReference type="ChEBI" id="CHEBI:30031"/>
        <dbReference type="ChEBI" id="CHEBI:35235"/>
        <dbReference type="ChEBI" id="CHEBI:57661"/>
        <dbReference type="ChEBI" id="CHEBI:58161"/>
        <dbReference type="EC" id="2.5.1.48"/>
    </reaction>
</comment>
<dbReference type="PANTHER" id="PTHR42699:SF1">
    <property type="entry name" value="CYSTATHIONINE GAMMA-SYNTHASE-RELATED"/>
    <property type="match status" value="1"/>
</dbReference>
<dbReference type="Gene3D" id="3.40.640.10">
    <property type="entry name" value="Type I PLP-dependent aspartate aminotransferase-like (Major domain)"/>
    <property type="match status" value="1"/>
</dbReference>
<protein>
    <recommendedName>
        <fullName evidence="7">cystathionine gamma-synthase</fullName>
        <ecNumber evidence="7">2.5.1.48</ecNumber>
    </recommendedName>
    <alternativeName>
        <fullName evidence="8">O-succinylhomoserine (thiol)-lyase</fullName>
    </alternativeName>
</protein>
<feature type="region of interest" description="Disordered" evidence="9">
    <location>
        <begin position="177"/>
        <end position="197"/>
    </location>
</feature>
<dbReference type="FunFam" id="3.40.640.10:FF:000094">
    <property type="entry name" value="Probable cystathionine gamma-synthase"/>
    <property type="match status" value="1"/>
</dbReference>
<reference evidence="10" key="2">
    <citation type="submission" date="2023-06" db="EMBL/GenBank/DDBJ databases">
        <authorList>
            <person name="Kobayashi Y."/>
            <person name="Kayamori A."/>
            <person name="Aoki K."/>
            <person name="Shiwa Y."/>
            <person name="Fujita N."/>
            <person name="Sugita T."/>
            <person name="Iwasaki W."/>
            <person name="Tanaka N."/>
            <person name="Takashima M."/>
        </authorList>
    </citation>
    <scope>NUCLEOTIDE SEQUENCE</scope>
    <source>
        <strain evidence="10">HIS016</strain>
    </source>
</reference>
<evidence type="ECO:0000256" key="3">
    <source>
        <dbReference type="ARBA" id="ARBA00022898"/>
    </source>
</evidence>
<dbReference type="SUPFAM" id="SSF53383">
    <property type="entry name" value="PLP-dependent transferases"/>
    <property type="match status" value="1"/>
</dbReference>